<accession>A0A2N9JF09</accession>
<name>A0A2N9JF09_9ACTN</name>
<proteinExistence type="predicted"/>
<feature type="transmembrane region" description="Helical" evidence="1">
    <location>
        <begin position="41"/>
        <end position="58"/>
    </location>
</feature>
<keyword evidence="1" id="KW-0812">Transmembrane</keyword>
<dbReference type="KEGG" id="mgg:MPLG2_1675"/>
<keyword evidence="3" id="KW-1185">Reference proteome</keyword>
<feature type="transmembrane region" description="Helical" evidence="1">
    <location>
        <begin position="15"/>
        <end position="34"/>
    </location>
</feature>
<dbReference type="Proteomes" id="UP000238164">
    <property type="component" value="Chromosome 1"/>
</dbReference>
<feature type="transmembrane region" description="Helical" evidence="1">
    <location>
        <begin position="155"/>
        <end position="173"/>
    </location>
</feature>
<reference evidence="2 3" key="1">
    <citation type="submission" date="2018-02" db="EMBL/GenBank/DDBJ databases">
        <authorList>
            <person name="Cohen D.B."/>
            <person name="Kent A.D."/>
        </authorList>
    </citation>
    <scope>NUCLEOTIDE SEQUENCE [LARGE SCALE GENOMIC DNA]</scope>
    <source>
        <strain evidence="2">1</strain>
    </source>
</reference>
<feature type="transmembrane region" description="Helical" evidence="1">
    <location>
        <begin position="74"/>
        <end position="97"/>
    </location>
</feature>
<evidence type="ECO:0000313" key="2">
    <source>
        <dbReference type="EMBL" id="SPD86711.1"/>
    </source>
</evidence>
<protein>
    <submittedName>
        <fullName evidence="2">Uncharacterized protein</fullName>
    </submittedName>
</protein>
<feature type="transmembrane region" description="Helical" evidence="1">
    <location>
        <begin position="118"/>
        <end position="143"/>
    </location>
</feature>
<gene>
    <name evidence="2" type="ORF">MPLG2_1675</name>
</gene>
<dbReference type="AlphaFoldDB" id="A0A2N9JF09"/>
<keyword evidence="1" id="KW-1133">Transmembrane helix</keyword>
<keyword evidence="1" id="KW-0472">Membrane</keyword>
<evidence type="ECO:0000313" key="3">
    <source>
        <dbReference type="Proteomes" id="UP000238164"/>
    </source>
</evidence>
<sequence>MRSDDTTKPTKGLPGWTLTVVQTALIAAATATCFRATSHQQAWLMTFIASVFVGWALLRPDSPATLGWVLTIGAWWFTGLAYPTIATTLQTALLTLAAHYVTAARASNHRSTRLSPRYLANCLAVLGVLMLATALAAPVISAISDSPVTSDQWTIVWMAAAIAALSGLAWRFTTKADPDRQ</sequence>
<organism evidence="2 3">
    <name type="scientific">Micropruina glycogenica</name>
    <dbReference type="NCBI Taxonomy" id="75385"/>
    <lineage>
        <taxon>Bacteria</taxon>
        <taxon>Bacillati</taxon>
        <taxon>Actinomycetota</taxon>
        <taxon>Actinomycetes</taxon>
        <taxon>Propionibacteriales</taxon>
        <taxon>Nocardioidaceae</taxon>
        <taxon>Micropruina</taxon>
    </lineage>
</organism>
<dbReference type="EMBL" id="LT985188">
    <property type="protein sequence ID" value="SPD86711.1"/>
    <property type="molecule type" value="Genomic_DNA"/>
</dbReference>
<evidence type="ECO:0000256" key="1">
    <source>
        <dbReference type="SAM" id="Phobius"/>
    </source>
</evidence>